<sequence length="785" mass="88516">MPGNVYVPLEPVHSSKDHGRSYTPRSSSGKYGSNDLESKIREIERKHKVIKEKLQISGNQLAQTKSGEYHVVSTPNTRRYNRSSRSTRSAPHDYYDLTYRLSQNSQRMEDLIQKMRDADIKGQTDLTNHQKNYLEKLDELLKNARASAILKQNPQFVQQQPIPQQQIPMQNPQCFKICQARQLRVNPKTSFEIQETSERSLRKGNAVAYLDSRMPSDGCGRFRKEHFGKKESKKGCTNKEPLEEDLNSGKFSLKAGALKKQPLKKQPVPKKQPLAKTTLLKKGKPIDDLPSKPISFKAVKPQFTAKLKSARPGQSVHSDWAASEREANSHINEYGDMHVIVKRGARKSRKEKAARNRRQEKSKAGKIQLTWDDFNFFGFHPRGTSKSSTSTKLESSTTAAPSATSLTAKQQSGRIPMMNFMSMMRRPTIADIEIDDGVFETTTQSIESVILRIPQKQLKLNRLGNGQVSSNLISRTKGFGNVFGKSMATDGGNRFRNIQAQPPLKIGQVTGAPSWAQRASRIATTRRTTTTTAYNMCLNGGTYHLGLGCLCVGNFGGDFCDECLPDWIGSNCDTPKEDICSIKGPEVDCSSKWIFNLTLLHLPESTQKLDMAYNGLIKSGAFRRKISTLTKLDDICLRGNYIARFPFKMFDNQPSLKKLDISSNFVFALPPDMFEKSAELFDICFRHNNIKTLSKTIFEKNYKLSIVDMSNNNLSGICKGIFAFQQQLQFVAFNKNEELPKPLNKWFGECPYSREECDANFPSDQYGGPLVNLRRRIGAFGENCE</sequence>
<gene>
    <name evidence="5" type="ORF">OKIOD_LOCUS6950</name>
</gene>
<organism evidence="5 6">
    <name type="scientific">Oikopleura dioica</name>
    <name type="common">Tunicate</name>
    <dbReference type="NCBI Taxonomy" id="34765"/>
    <lineage>
        <taxon>Eukaryota</taxon>
        <taxon>Metazoa</taxon>
        <taxon>Chordata</taxon>
        <taxon>Tunicata</taxon>
        <taxon>Appendicularia</taxon>
        <taxon>Copelata</taxon>
        <taxon>Oikopleuridae</taxon>
        <taxon>Oikopleura</taxon>
    </lineage>
</organism>
<dbReference type="PANTHER" id="PTHR45712:SF22">
    <property type="entry name" value="INSULIN-LIKE GROWTH FACTOR-BINDING PROTEIN COMPLEX ACID LABILE SUBUNIT"/>
    <property type="match status" value="1"/>
</dbReference>
<dbReference type="Proteomes" id="UP001158576">
    <property type="component" value="Chromosome XSR"/>
</dbReference>
<evidence type="ECO:0000313" key="6">
    <source>
        <dbReference type="Proteomes" id="UP001158576"/>
    </source>
</evidence>
<dbReference type="PROSITE" id="PS00022">
    <property type="entry name" value="EGF_1"/>
    <property type="match status" value="1"/>
</dbReference>
<feature type="compositionally biased region" description="Basic and acidic residues" evidence="3">
    <location>
        <begin position="351"/>
        <end position="363"/>
    </location>
</feature>
<dbReference type="InterPro" id="IPR000742">
    <property type="entry name" value="EGF"/>
</dbReference>
<dbReference type="InterPro" id="IPR050333">
    <property type="entry name" value="SLRP"/>
</dbReference>
<feature type="compositionally biased region" description="Low complexity" evidence="3">
    <location>
        <begin position="384"/>
        <end position="408"/>
    </location>
</feature>
<feature type="region of interest" description="Disordered" evidence="3">
    <location>
        <begin position="1"/>
        <end position="39"/>
    </location>
</feature>
<evidence type="ECO:0000313" key="5">
    <source>
        <dbReference type="EMBL" id="CAG5098127.1"/>
    </source>
</evidence>
<accession>A0ABN7SCR1</accession>
<protein>
    <submittedName>
        <fullName evidence="5">Oidioi.mRNA.OKI2018_I69.XSR.g15392.t3.cds</fullName>
    </submittedName>
</protein>
<keyword evidence="2" id="KW-0677">Repeat</keyword>
<evidence type="ECO:0000256" key="2">
    <source>
        <dbReference type="ARBA" id="ARBA00022737"/>
    </source>
</evidence>
<proteinExistence type="predicted"/>
<dbReference type="InterPro" id="IPR032675">
    <property type="entry name" value="LRR_dom_sf"/>
</dbReference>
<dbReference type="Gene3D" id="3.80.10.10">
    <property type="entry name" value="Ribonuclease Inhibitor"/>
    <property type="match status" value="1"/>
</dbReference>
<evidence type="ECO:0000256" key="3">
    <source>
        <dbReference type="SAM" id="MobiDB-lite"/>
    </source>
</evidence>
<name>A0ABN7SCR1_OIKDI</name>
<dbReference type="EMBL" id="OU015569">
    <property type="protein sequence ID" value="CAG5098127.1"/>
    <property type="molecule type" value="Genomic_DNA"/>
</dbReference>
<feature type="region of interest" description="Disordered" evidence="3">
    <location>
        <begin position="383"/>
        <end position="413"/>
    </location>
</feature>
<reference evidence="5 6" key="1">
    <citation type="submission" date="2021-04" db="EMBL/GenBank/DDBJ databases">
        <authorList>
            <person name="Bliznina A."/>
        </authorList>
    </citation>
    <scope>NUCLEOTIDE SEQUENCE [LARGE SCALE GENOMIC DNA]</scope>
</reference>
<evidence type="ECO:0000256" key="1">
    <source>
        <dbReference type="ARBA" id="ARBA00022614"/>
    </source>
</evidence>
<keyword evidence="1" id="KW-0433">Leucine-rich repeat</keyword>
<feature type="domain" description="EGF-like" evidence="4">
    <location>
        <begin position="549"/>
        <end position="560"/>
    </location>
</feature>
<feature type="region of interest" description="Disordered" evidence="3">
    <location>
        <begin position="344"/>
        <end position="365"/>
    </location>
</feature>
<keyword evidence="6" id="KW-1185">Reference proteome</keyword>
<evidence type="ECO:0000259" key="4">
    <source>
        <dbReference type="PROSITE" id="PS00022"/>
    </source>
</evidence>
<dbReference type="PANTHER" id="PTHR45712">
    <property type="entry name" value="AGAP008170-PA"/>
    <property type="match status" value="1"/>
</dbReference>
<dbReference type="SUPFAM" id="SSF52058">
    <property type="entry name" value="L domain-like"/>
    <property type="match status" value="1"/>
</dbReference>